<evidence type="ECO:0000313" key="3">
    <source>
        <dbReference type="EMBL" id="CAK6982346.1"/>
    </source>
</evidence>
<dbReference type="EMBL" id="CAWUFR010000997">
    <property type="protein sequence ID" value="CAK6982346.1"/>
    <property type="molecule type" value="Genomic_DNA"/>
</dbReference>
<accession>A0AAV1QE70</accession>
<evidence type="ECO:0000259" key="2">
    <source>
        <dbReference type="PROSITE" id="PS50164"/>
    </source>
</evidence>
<feature type="compositionally biased region" description="Polar residues" evidence="1">
    <location>
        <begin position="9"/>
        <end position="19"/>
    </location>
</feature>
<dbReference type="InterPro" id="IPR035901">
    <property type="entry name" value="GIY-YIG_endonuc_sf"/>
</dbReference>
<dbReference type="Pfam" id="PF01541">
    <property type="entry name" value="GIY-YIG"/>
    <property type="match status" value="1"/>
</dbReference>
<protein>
    <recommendedName>
        <fullName evidence="2">GIY-YIG domain-containing protein</fullName>
    </recommendedName>
</protein>
<keyword evidence="4" id="KW-1185">Reference proteome</keyword>
<dbReference type="CDD" id="cd10442">
    <property type="entry name" value="GIY-YIG_PLEs"/>
    <property type="match status" value="1"/>
</dbReference>
<dbReference type="AlphaFoldDB" id="A0AAV1QE70"/>
<dbReference type="PROSITE" id="PS50164">
    <property type="entry name" value="GIY_YIG"/>
    <property type="match status" value="1"/>
</dbReference>
<evidence type="ECO:0000256" key="1">
    <source>
        <dbReference type="SAM" id="MobiDB-lite"/>
    </source>
</evidence>
<gene>
    <name evidence="3" type="ORF">FSCOSCO3_A026626</name>
</gene>
<feature type="region of interest" description="Disordered" evidence="1">
    <location>
        <begin position="1"/>
        <end position="20"/>
    </location>
</feature>
<dbReference type="Proteomes" id="UP001314229">
    <property type="component" value="Unassembled WGS sequence"/>
</dbReference>
<dbReference type="SUPFAM" id="SSF82771">
    <property type="entry name" value="GIY-YIG endonuclease"/>
    <property type="match status" value="1"/>
</dbReference>
<comment type="caution">
    <text evidence="3">The sequence shown here is derived from an EMBL/GenBank/DDBJ whole genome shotgun (WGS) entry which is preliminary data.</text>
</comment>
<organism evidence="3 4">
    <name type="scientific">Scomber scombrus</name>
    <name type="common">Atlantic mackerel</name>
    <name type="synonym">Scomber vernalis</name>
    <dbReference type="NCBI Taxonomy" id="13677"/>
    <lineage>
        <taxon>Eukaryota</taxon>
        <taxon>Metazoa</taxon>
        <taxon>Chordata</taxon>
        <taxon>Craniata</taxon>
        <taxon>Vertebrata</taxon>
        <taxon>Euteleostomi</taxon>
        <taxon>Actinopterygii</taxon>
        <taxon>Neopterygii</taxon>
        <taxon>Teleostei</taxon>
        <taxon>Neoteleostei</taxon>
        <taxon>Acanthomorphata</taxon>
        <taxon>Pelagiaria</taxon>
        <taxon>Scombriformes</taxon>
        <taxon>Scombridae</taxon>
        <taxon>Scomber</taxon>
    </lineage>
</organism>
<sequence>PAVQGGCPQHNTFTNQTQPDPHILPLVSTFSHTTTALHQTIKRNFTHIQTQHPAFHNRKIISAYRRNPNLQSLLVRSKFTTHGKTPATPFHHHYKTRKFITNPYSQTSLPPHNTYSLSHSNIVYIITCTLCNKHYIGETKNPLLTRLKQHLHNIDKGTLTTHLVTHFQQHSIQYLTISGLEAQDRWTTGQRKRAEKIWIEKLGTITPRGLNDIPNY</sequence>
<feature type="non-terminal residue" evidence="3">
    <location>
        <position position="1"/>
    </location>
</feature>
<proteinExistence type="predicted"/>
<reference evidence="3 4" key="1">
    <citation type="submission" date="2024-01" db="EMBL/GenBank/DDBJ databases">
        <authorList>
            <person name="Alioto T."/>
            <person name="Alioto T."/>
            <person name="Gomez Garrido J."/>
        </authorList>
    </citation>
    <scope>NUCLEOTIDE SEQUENCE [LARGE SCALE GENOMIC DNA]</scope>
</reference>
<dbReference type="Gene3D" id="3.40.1440.10">
    <property type="entry name" value="GIY-YIG endonuclease"/>
    <property type="match status" value="1"/>
</dbReference>
<evidence type="ECO:0000313" key="4">
    <source>
        <dbReference type="Proteomes" id="UP001314229"/>
    </source>
</evidence>
<dbReference type="InterPro" id="IPR000305">
    <property type="entry name" value="GIY-YIG_endonuc"/>
</dbReference>
<name>A0AAV1QE70_SCOSC</name>
<feature type="domain" description="GIY-YIG" evidence="2">
    <location>
        <begin position="119"/>
        <end position="211"/>
    </location>
</feature>